<feature type="transmembrane region" description="Helical" evidence="8">
    <location>
        <begin position="12"/>
        <end position="31"/>
    </location>
</feature>
<evidence type="ECO:0000259" key="9">
    <source>
        <dbReference type="Pfam" id="PF01694"/>
    </source>
</evidence>
<evidence type="ECO:0000256" key="7">
    <source>
        <dbReference type="ARBA" id="ARBA00023136"/>
    </source>
</evidence>
<dbReference type="GO" id="GO:0006508">
    <property type="term" value="P:proteolysis"/>
    <property type="evidence" value="ECO:0007669"/>
    <property type="project" value="UniProtKB-KW"/>
</dbReference>
<evidence type="ECO:0000256" key="6">
    <source>
        <dbReference type="ARBA" id="ARBA00022989"/>
    </source>
</evidence>
<evidence type="ECO:0000256" key="5">
    <source>
        <dbReference type="ARBA" id="ARBA00022825"/>
    </source>
</evidence>
<feature type="transmembrane region" description="Helical" evidence="8">
    <location>
        <begin position="149"/>
        <end position="169"/>
    </location>
</feature>
<keyword evidence="3 8" id="KW-0812">Transmembrane</keyword>
<keyword evidence="11" id="KW-1185">Reference proteome</keyword>
<evidence type="ECO:0000256" key="3">
    <source>
        <dbReference type="ARBA" id="ARBA00022692"/>
    </source>
</evidence>
<dbReference type="EMBL" id="CP014332">
    <property type="protein sequence ID" value="APS42434.1"/>
    <property type="molecule type" value="Genomic_DNA"/>
</dbReference>
<dbReference type="InterPro" id="IPR035952">
    <property type="entry name" value="Rhomboid-like_sf"/>
</dbReference>
<evidence type="ECO:0000313" key="11">
    <source>
        <dbReference type="Proteomes" id="UP000185473"/>
    </source>
</evidence>
<dbReference type="Gene3D" id="1.20.1540.10">
    <property type="entry name" value="Rhomboid-like"/>
    <property type="match status" value="1"/>
</dbReference>
<protein>
    <submittedName>
        <fullName evidence="10">GlpG protein (Membrane protein of glp regulon)</fullName>
    </submittedName>
</protein>
<feature type="transmembrane region" description="Helical" evidence="8">
    <location>
        <begin position="122"/>
        <end position="142"/>
    </location>
</feature>
<reference evidence="10 11" key="1">
    <citation type="submission" date="2016-02" db="EMBL/GenBank/DDBJ databases">
        <title>Complete Genome Sequence of Weissella jogaejeotgali FOL01.</title>
        <authorList>
            <person name="Lee J.-H."/>
            <person name="Ku H.-J."/>
        </authorList>
    </citation>
    <scope>NUCLEOTIDE SEQUENCE [LARGE SCALE GENOMIC DNA]</scope>
    <source>
        <strain evidence="10 11">FOL01</strain>
    </source>
</reference>
<dbReference type="PANTHER" id="PTHR22936:SF69">
    <property type="entry name" value="RHOMBOID-LIKE PROTEIN"/>
    <property type="match status" value="1"/>
</dbReference>
<sequence>MRNFKISWQQAPITVSLIILMVVIFIGEVIISGQMTVSTPALYQLGAMFKPSVVYMGQWWRMITAGFLHVTLMHLVLNMITLYYVGRLLEQYFGSVRYFIGYIAAVGLGSLNSLAFGSANAISAGASGGIFGLFGMIFLMGLLDKQGFWLAQAKTLGLFVILSLIPVIGGSNIAISAHIGGLAGGFLLAPLLLKKGQASSKQVLVAALALVVYIGVLLTVGLSIR</sequence>
<accession>A0A1L6RCZ2</accession>
<comment type="subcellular location">
    <subcellularLocation>
        <location evidence="1">Membrane</location>
        <topology evidence="1">Multi-pass membrane protein</topology>
    </subcellularLocation>
</comment>
<evidence type="ECO:0000256" key="2">
    <source>
        <dbReference type="ARBA" id="ARBA00022670"/>
    </source>
</evidence>
<keyword evidence="6 8" id="KW-1133">Transmembrane helix</keyword>
<dbReference type="AlphaFoldDB" id="A0A1L6RCZ2"/>
<proteinExistence type="predicted"/>
<organism evidence="10 11">
    <name type="scientific">Weissella jogaejeotgali</name>
    <dbReference type="NCBI Taxonomy" id="1631871"/>
    <lineage>
        <taxon>Bacteria</taxon>
        <taxon>Bacillati</taxon>
        <taxon>Bacillota</taxon>
        <taxon>Bacilli</taxon>
        <taxon>Lactobacillales</taxon>
        <taxon>Lactobacillaceae</taxon>
        <taxon>Weissella</taxon>
    </lineage>
</organism>
<dbReference type="GO" id="GO:0016020">
    <property type="term" value="C:membrane"/>
    <property type="evidence" value="ECO:0007669"/>
    <property type="project" value="UniProtKB-SubCell"/>
</dbReference>
<keyword evidence="7 8" id="KW-0472">Membrane</keyword>
<evidence type="ECO:0000256" key="8">
    <source>
        <dbReference type="SAM" id="Phobius"/>
    </source>
</evidence>
<keyword evidence="4" id="KW-0378">Hydrolase</keyword>
<keyword evidence="5" id="KW-0720">Serine protease</keyword>
<dbReference type="STRING" id="1631871.FOL01_1575"/>
<dbReference type="GO" id="GO:0004252">
    <property type="term" value="F:serine-type endopeptidase activity"/>
    <property type="evidence" value="ECO:0007669"/>
    <property type="project" value="InterPro"/>
</dbReference>
<feature type="domain" description="Peptidase S54 rhomboid" evidence="9">
    <location>
        <begin position="57"/>
        <end position="194"/>
    </location>
</feature>
<dbReference type="PANTHER" id="PTHR22936">
    <property type="entry name" value="RHOMBOID-RELATED"/>
    <property type="match status" value="1"/>
</dbReference>
<keyword evidence="2" id="KW-0645">Protease</keyword>
<feature type="transmembrane region" description="Helical" evidence="8">
    <location>
        <begin position="205"/>
        <end position="224"/>
    </location>
</feature>
<evidence type="ECO:0000256" key="4">
    <source>
        <dbReference type="ARBA" id="ARBA00022801"/>
    </source>
</evidence>
<gene>
    <name evidence="10" type="ORF">FOL01_1575</name>
</gene>
<dbReference type="InterPro" id="IPR022764">
    <property type="entry name" value="Peptidase_S54_rhomboid_dom"/>
</dbReference>
<feature type="transmembrane region" description="Helical" evidence="8">
    <location>
        <begin position="59"/>
        <end position="86"/>
    </location>
</feature>
<feature type="transmembrane region" description="Helical" evidence="8">
    <location>
        <begin position="98"/>
        <end position="116"/>
    </location>
</feature>
<dbReference type="InterPro" id="IPR002610">
    <property type="entry name" value="Peptidase_S54_rhomboid-like"/>
</dbReference>
<evidence type="ECO:0000256" key="1">
    <source>
        <dbReference type="ARBA" id="ARBA00004141"/>
    </source>
</evidence>
<dbReference type="SUPFAM" id="SSF144091">
    <property type="entry name" value="Rhomboid-like"/>
    <property type="match status" value="1"/>
</dbReference>
<dbReference type="OrthoDB" id="9813074at2"/>
<dbReference type="Pfam" id="PF01694">
    <property type="entry name" value="Rhomboid"/>
    <property type="match status" value="1"/>
</dbReference>
<name>A0A1L6RCZ2_9LACO</name>
<evidence type="ECO:0000313" key="10">
    <source>
        <dbReference type="EMBL" id="APS42434.1"/>
    </source>
</evidence>
<dbReference type="Proteomes" id="UP000185473">
    <property type="component" value="Chromosome"/>
</dbReference>
<dbReference type="RefSeq" id="WP_075270178.1">
    <property type="nucleotide sequence ID" value="NZ_CP014332.1"/>
</dbReference>
<dbReference type="KEGG" id="wjo:FOL01_1575"/>